<evidence type="ECO:0000259" key="2">
    <source>
        <dbReference type="Pfam" id="PF00733"/>
    </source>
</evidence>
<sequence>MTSRIDAAPQTFEPIQYVADLLDELATPNPAIRTVTDPIVAAELIHTEARSRMRALLGHFRGTPALLLSGGVDSIFVAALAVGAGVRPHAITVVAEAGTDESAAIEAAHALGLEHEVIKLSTGEVVELAQEITRRIDTCELWEVTAGIPLYAARACLDRIPDLGPILTGCVADTFFCGGYPLSHAPESPKARVELDQRIRTQSAANCRYLRLVPNFYPALLDSYADRFIHFFQTVRFWRISETLGPTALFGQYDGQYVDKLALRMACAAQLPSGAEHLALGRKSPLQRSSGIMAGLFDAARNHAAGLPGAGTYSNPLVEDPESVANRLYLSILASGPESSEATADRSVVSPHYDPVHSTSSRK</sequence>
<dbReference type="Gene3D" id="3.40.50.620">
    <property type="entry name" value="HUPs"/>
    <property type="match status" value="1"/>
</dbReference>
<keyword evidence="4" id="KW-1185">Reference proteome</keyword>
<protein>
    <recommendedName>
        <fullName evidence="2">Asparagine synthetase domain-containing protein</fullName>
    </recommendedName>
</protein>
<feature type="region of interest" description="Disordered" evidence="1">
    <location>
        <begin position="339"/>
        <end position="363"/>
    </location>
</feature>
<feature type="domain" description="Asparagine synthetase" evidence="2">
    <location>
        <begin position="65"/>
        <end position="193"/>
    </location>
</feature>
<dbReference type="Proteomes" id="UP000266677">
    <property type="component" value="Unassembled WGS sequence"/>
</dbReference>
<reference evidence="3 4" key="1">
    <citation type="submission" date="2018-09" db="EMBL/GenBank/DDBJ databases">
        <title>YIM PH21274 draft genome.</title>
        <authorList>
            <person name="Miao C."/>
        </authorList>
    </citation>
    <scope>NUCLEOTIDE SEQUENCE [LARGE SCALE GENOMIC DNA]</scope>
    <source>
        <strain evidence="3 4">YIM PH 21724</strain>
    </source>
</reference>
<dbReference type="AlphaFoldDB" id="A0A3A4KHD2"/>
<evidence type="ECO:0000256" key="1">
    <source>
        <dbReference type="SAM" id="MobiDB-lite"/>
    </source>
</evidence>
<dbReference type="InterPro" id="IPR001962">
    <property type="entry name" value="Asn_synthase"/>
</dbReference>
<evidence type="ECO:0000313" key="3">
    <source>
        <dbReference type="EMBL" id="RJO78850.1"/>
    </source>
</evidence>
<accession>A0A3A4KHD2</accession>
<proteinExistence type="predicted"/>
<evidence type="ECO:0000313" key="4">
    <source>
        <dbReference type="Proteomes" id="UP000266677"/>
    </source>
</evidence>
<dbReference type="InterPro" id="IPR014729">
    <property type="entry name" value="Rossmann-like_a/b/a_fold"/>
</dbReference>
<comment type="caution">
    <text evidence="3">The sequence shown here is derived from an EMBL/GenBank/DDBJ whole genome shotgun (WGS) entry which is preliminary data.</text>
</comment>
<gene>
    <name evidence="3" type="ORF">D5S18_04860</name>
</gene>
<name>A0A3A4KHD2_9NOCA</name>
<dbReference type="OrthoDB" id="4531922at2"/>
<dbReference type="SUPFAM" id="SSF52402">
    <property type="entry name" value="Adenine nucleotide alpha hydrolases-like"/>
    <property type="match status" value="1"/>
</dbReference>
<organism evidence="3 4">
    <name type="scientific">Nocardia panacis</name>
    <dbReference type="NCBI Taxonomy" id="2340916"/>
    <lineage>
        <taxon>Bacteria</taxon>
        <taxon>Bacillati</taxon>
        <taxon>Actinomycetota</taxon>
        <taxon>Actinomycetes</taxon>
        <taxon>Mycobacteriales</taxon>
        <taxon>Nocardiaceae</taxon>
        <taxon>Nocardia</taxon>
    </lineage>
</organism>
<dbReference type="GO" id="GO:0004066">
    <property type="term" value="F:asparagine synthase (glutamine-hydrolyzing) activity"/>
    <property type="evidence" value="ECO:0007669"/>
    <property type="project" value="InterPro"/>
</dbReference>
<dbReference type="GO" id="GO:0006529">
    <property type="term" value="P:asparagine biosynthetic process"/>
    <property type="evidence" value="ECO:0007669"/>
    <property type="project" value="InterPro"/>
</dbReference>
<dbReference type="Pfam" id="PF00733">
    <property type="entry name" value="Asn_synthase"/>
    <property type="match status" value="1"/>
</dbReference>
<dbReference type="EMBL" id="QZFU01000012">
    <property type="protein sequence ID" value="RJO78850.1"/>
    <property type="molecule type" value="Genomic_DNA"/>
</dbReference>
<dbReference type="RefSeq" id="WP_120038373.1">
    <property type="nucleotide sequence ID" value="NZ_QZFU01000012.1"/>
</dbReference>